<dbReference type="InterPro" id="IPR005349">
    <property type="entry name" value="TMEM14"/>
</dbReference>
<dbReference type="PANTHER" id="PTHR12668">
    <property type="entry name" value="TRANSMEMBRANE PROTEIN 14, 15"/>
    <property type="match status" value="1"/>
</dbReference>
<comment type="similarity">
    <text evidence="2">Belongs to the TMEM14 family.</text>
</comment>
<dbReference type="EMBL" id="JAHRHJ020000001">
    <property type="protein sequence ID" value="KAH9329580.1"/>
    <property type="molecule type" value="Genomic_DNA"/>
</dbReference>
<dbReference type="AlphaFoldDB" id="A0AA38GZR7"/>
<keyword evidence="3 7" id="KW-0812">Transmembrane</keyword>
<feature type="transmembrane region" description="Helical" evidence="7">
    <location>
        <begin position="175"/>
        <end position="193"/>
    </location>
</feature>
<dbReference type="OMA" id="HEATTWN"/>
<accession>A0AA38GZR7</accession>
<proteinExistence type="inferred from homology"/>
<feature type="compositionally biased region" description="Basic and acidic residues" evidence="6">
    <location>
        <begin position="106"/>
        <end position="119"/>
    </location>
</feature>
<feature type="compositionally biased region" description="Basic and acidic residues" evidence="6">
    <location>
        <begin position="140"/>
        <end position="154"/>
    </location>
</feature>
<feature type="region of interest" description="Disordered" evidence="6">
    <location>
        <begin position="140"/>
        <end position="164"/>
    </location>
</feature>
<evidence type="ECO:0000313" key="8">
    <source>
        <dbReference type="EMBL" id="KAH9329580.1"/>
    </source>
</evidence>
<keyword evidence="9" id="KW-1185">Reference proteome</keyword>
<evidence type="ECO:0000256" key="6">
    <source>
        <dbReference type="SAM" id="MobiDB-lite"/>
    </source>
</evidence>
<keyword evidence="5 7" id="KW-0472">Membrane</keyword>
<reference evidence="8 9" key="1">
    <citation type="journal article" date="2021" name="Nat. Plants">
        <title>The Taxus genome provides insights into paclitaxel biosynthesis.</title>
        <authorList>
            <person name="Xiong X."/>
            <person name="Gou J."/>
            <person name="Liao Q."/>
            <person name="Li Y."/>
            <person name="Zhou Q."/>
            <person name="Bi G."/>
            <person name="Li C."/>
            <person name="Du R."/>
            <person name="Wang X."/>
            <person name="Sun T."/>
            <person name="Guo L."/>
            <person name="Liang H."/>
            <person name="Lu P."/>
            <person name="Wu Y."/>
            <person name="Zhang Z."/>
            <person name="Ro D.K."/>
            <person name="Shang Y."/>
            <person name="Huang S."/>
            <person name="Yan J."/>
        </authorList>
    </citation>
    <scope>NUCLEOTIDE SEQUENCE [LARGE SCALE GENOMIC DNA]</scope>
    <source>
        <strain evidence="8">Ta-2019</strain>
    </source>
</reference>
<evidence type="ECO:0000313" key="9">
    <source>
        <dbReference type="Proteomes" id="UP000824469"/>
    </source>
</evidence>
<evidence type="ECO:0000256" key="4">
    <source>
        <dbReference type="ARBA" id="ARBA00022989"/>
    </source>
</evidence>
<dbReference type="GO" id="GO:0015245">
    <property type="term" value="F:fatty acid transmembrane transporter activity"/>
    <property type="evidence" value="ECO:0007669"/>
    <property type="project" value="TreeGrafter"/>
</dbReference>
<evidence type="ECO:0000256" key="7">
    <source>
        <dbReference type="SAM" id="Phobius"/>
    </source>
</evidence>
<dbReference type="Pfam" id="PF03647">
    <property type="entry name" value="Tmemb_14"/>
    <property type="match status" value="1"/>
</dbReference>
<keyword evidence="4 7" id="KW-1133">Transmembrane helix</keyword>
<organism evidence="8 9">
    <name type="scientific">Taxus chinensis</name>
    <name type="common">Chinese yew</name>
    <name type="synonym">Taxus wallichiana var. chinensis</name>
    <dbReference type="NCBI Taxonomy" id="29808"/>
    <lineage>
        <taxon>Eukaryota</taxon>
        <taxon>Viridiplantae</taxon>
        <taxon>Streptophyta</taxon>
        <taxon>Embryophyta</taxon>
        <taxon>Tracheophyta</taxon>
        <taxon>Spermatophyta</taxon>
        <taxon>Pinopsida</taxon>
        <taxon>Pinidae</taxon>
        <taxon>Conifers II</taxon>
        <taxon>Cupressales</taxon>
        <taxon>Taxaceae</taxon>
        <taxon>Taxus</taxon>
    </lineage>
</organism>
<dbReference type="Proteomes" id="UP000824469">
    <property type="component" value="Unassembled WGS sequence"/>
</dbReference>
<evidence type="ECO:0000256" key="2">
    <source>
        <dbReference type="ARBA" id="ARBA00007590"/>
    </source>
</evidence>
<dbReference type="PANTHER" id="PTHR12668:SF48">
    <property type="entry name" value="PROTEIN FATTY ACID EXPORT 1, CHLOROPLASTIC"/>
    <property type="match status" value="1"/>
</dbReference>
<feature type="transmembrane region" description="Helical" evidence="7">
    <location>
        <begin position="259"/>
        <end position="278"/>
    </location>
</feature>
<comment type="subcellular location">
    <subcellularLocation>
        <location evidence="1">Membrane</location>
    </subcellularLocation>
</comment>
<feature type="region of interest" description="Disordered" evidence="6">
    <location>
        <begin position="98"/>
        <end position="119"/>
    </location>
</feature>
<evidence type="ECO:0000256" key="5">
    <source>
        <dbReference type="ARBA" id="ARBA00023136"/>
    </source>
</evidence>
<evidence type="ECO:0000256" key="3">
    <source>
        <dbReference type="ARBA" id="ARBA00022692"/>
    </source>
</evidence>
<sequence length="297" mass="32080">MEKLTLSTTSNLALNLSSRNSLKIRCLNLSRASGFKGFRVSSQLRVAGRRDGLRVGGWRDDVPLRKTFIVAASLEESASTDLQVEGKVVEGLKDTNSAHEATTWNGEKKEVENSDTKPFDSLRNSVEELQRELDKAKESLAEVSKEATGKEENKPQVTEDGPIQEPKKAAKIHDFCFGIPYGGLLIGVGLLGFLISGSINSVLCFVAGGAVLGLSLTSLKVWRQGKSCTPFISRQAAFSFLLLAGHLREFSLTKVVFPTGFTAVISALMLSFYVYVYASGGNPPSKKLKASSVSQVA</sequence>
<gene>
    <name evidence="8" type="ORF">KI387_001688</name>
</gene>
<dbReference type="GO" id="GO:0009706">
    <property type="term" value="C:chloroplast inner membrane"/>
    <property type="evidence" value="ECO:0007669"/>
    <property type="project" value="TreeGrafter"/>
</dbReference>
<evidence type="ECO:0000256" key="1">
    <source>
        <dbReference type="ARBA" id="ARBA00004370"/>
    </source>
</evidence>
<comment type="caution">
    <text evidence="8">The sequence shown here is derived from an EMBL/GenBank/DDBJ whole genome shotgun (WGS) entry which is preliminary data.</text>
</comment>
<protein>
    <submittedName>
        <fullName evidence="8">Uncharacterized protein</fullName>
    </submittedName>
</protein>
<name>A0AA38GZR7_TAXCH</name>
<dbReference type="Gene3D" id="1.10.10.1740">
    <property type="entry name" value="Transmembrane protein 14-like"/>
    <property type="match status" value="1"/>
</dbReference>
<dbReference type="InterPro" id="IPR044890">
    <property type="entry name" value="TMEM14_sf"/>
</dbReference>